<dbReference type="Gene3D" id="3.40.50.1820">
    <property type="entry name" value="alpha/beta hydrolase"/>
    <property type="match status" value="1"/>
</dbReference>
<evidence type="ECO:0000259" key="3">
    <source>
        <dbReference type="Pfam" id="PF22939"/>
    </source>
</evidence>
<feature type="compositionally biased region" description="Basic and acidic residues" evidence="2">
    <location>
        <begin position="23"/>
        <end position="36"/>
    </location>
</feature>
<feature type="region of interest" description="Disordered" evidence="2">
    <location>
        <begin position="1"/>
        <end position="41"/>
    </location>
</feature>
<sequence>MPQRQDSNRSLLARSFSRPSSILRRDGRDEAPREPPKGPLRLTSLHLPEIDHPIADIVFVHGLNGGSYSTWTFDGDPAKFWPKEWLAVDEVFRDARIHTFGYESSISKQSILNIDDFARALAYSLCHCPKIPLGEKAPVILIGHSMGGLVIKRAYILSCALPELRSLSERILALFFLGTPHQGADIAKTLERLLSLAGHRPFVADLIPKSPMIQTINQEFLRVCSPLKLYSFFESKPMSYGLGRSLIVDKEAAVLGYPNERNENLDANHRDIARFPSPNDPSYITIRNALASCIREEVQFATEAHGGPEGRQSKFGQSRADLLQNVAYFPTSPRPNVSANGLTTHVEEDAHTEIEEHGIAAGHQRKIRWFLGVQDVPGEELINDLRQVPGTCQWLLQKGTFCKWRDGDDAPKIYWLTGSPGAGKSTISSFVVQHLNNIGRDCCYFFFSNGDKTRDNINWLLRSMAFQMAMIHPEIAEVILHIASESPVDRVDYRPVWRKIFAGGILKFLPIREQYWVIDAVGECKLAEELIGLLFHATRDWPLRIFVTSRPPEVSFHRAYNTKIISEKISEEDTNSDIALFLQAQLGGCQHTAEAMAALVGQVIKKSNGCFLWAYLVQQDLRSAHTRTSVDKVLQSTPSDMTQLYESILKKMEDSPDQNRKETEALLHWVVCACRPLTTDELKSATEADLKDEINDMETLVADRCGNLVVVDSTKRVKLVHQTIREVLTSKTLDSPFRVDLGIGHRRLAILQLQHLCGDKHAQNSNRGPGGSGTRSAHKRRPTTRAAQASAHLEQSQLARYAAGHVFQHIAKIPSSLCDDDVFKSLANFFSSSGVLWWIEHIARHDSLQNIFSAGKTVASVVNRRKQRSPPPLHIHKEIALLERWSNDLLRLVPKFGRRLRASPSSIDMIPPFCPPASAIREQFCLPRKGLSVQGLSSRDWDDCIATITFERQTRPSCVAVSDNYIAYGAPNGKIYIYEDGTFQERRVLAHGEQYVWCLAFGAGGAYLASATADDLVLWRTDTWVQIQKILLPSECMGITFTEDGDVVRAGLRTNEVLSWDVNDGMPNDEEDELVNWTVGLEEEMGDISQRQPSLVAFCPHRPLMAAVYRRTHILLWDLEYSQLEDLYVKGLGSTSKLGQNQAWGYGEDGYESPGAADSTKPSLITHGATGTETAYDIAFSSAPDSALMVVTYGGGDLCIYDIEKGVVLATHPGVHAHRVAITPDGRTVATAGPQGSMRLFDAGSLKCLYHVQLDGHAVNANSLTFTADGLKLIEVRGRQSRVWSPSVLLRQDAEEDVSDTVSLSTPMQEVDYNVAEPAVTALHCAFSSASTFVFLGRDDGTVLVQDMAGDEPLQLPLFTMPREAPVLSMHYDDETGLLSTGSTTCVVCYKITKPARFKYGKWGAHHTLTQAESSSVIHQVLGSGIHSRLLVSGEEGDVLWSFNNGSPNHKSTIGDDSMIGKRATETEQRNYRAKRWASHPTQRSLLILAEGATIEIRYWATFATVVSWKVDVGTAHMTRLLCHDDPTMPFFLTVGEEGEGGGSRRRSVGAADMNRRTIQVWSLQDLVEPSPRVSSSPPSPLTDYRPRPICAIDAREIDLGEVIGFPLGYLVYLNTDYYVCSLPIHPLASSTNDGQAARRRSSSSLLPPDSPLSSGFRGGSHAGNTANTGRTSNSTFSDTITVGDTSLAAAEGAPSEGGASADDRTRPTAHFFLPHDWVGLATRIDVDINRHGEVFFAKRGDVAVVKRGLPPLKEGARLDYRRSSSPGSTRFSPRPSPWPPGRGLQPH</sequence>
<dbReference type="InterPro" id="IPR056884">
    <property type="entry name" value="NPHP3-like_N"/>
</dbReference>
<feature type="domain" description="GPI inositol-deacylase winged helix" evidence="3">
    <location>
        <begin position="659"/>
        <end position="739"/>
    </location>
</feature>
<reference evidence="6" key="4">
    <citation type="journal article" date="2015" name="G3 (Bethesda)">
        <title>Genome sequences of three phytopathogenic species of the Magnaporthaceae family of fungi.</title>
        <authorList>
            <person name="Okagaki L.H."/>
            <person name="Nunes C.C."/>
            <person name="Sailsbery J."/>
            <person name="Clay B."/>
            <person name="Brown D."/>
            <person name="John T."/>
            <person name="Oh Y."/>
            <person name="Young N."/>
            <person name="Fitzgerald M."/>
            <person name="Haas B.J."/>
            <person name="Zeng Q."/>
            <person name="Young S."/>
            <person name="Adiconis X."/>
            <person name="Fan L."/>
            <person name="Levin J.Z."/>
            <person name="Mitchell T.K."/>
            <person name="Okubara P.A."/>
            <person name="Farman M.L."/>
            <person name="Kohn L.M."/>
            <person name="Birren B."/>
            <person name="Ma L.-J."/>
            <person name="Dean R.A."/>
        </authorList>
    </citation>
    <scope>NUCLEOTIDE SEQUENCE</scope>
    <source>
        <strain evidence="6">ATCC 64411 / 73-15</strain>
    </source>
</reference>
<reference evidence="7" key="2">
    <citation type="submission" date="2010-05" db="EMBL/GenBank/DDBJ databases">
        <title>The genome sequence of Magnaporthe poae strain ATCC 64411.</title>
        <authorList>
            <person name="Ma L.-J."/>
            <person name="Dead R."/>
            <person name="Young S."/>
            <person name="Zeng Q."/>
            <person name="Koehrsen M."/>
            <person name="Alvarado L."/>
            <person name="Berlin A."/>
            <person name="Chapman S.B."/>
            <person name="Chen Z."/>
            <person name="Freedman E."/>
            <person name="Gellesch M."/>
            <person name="Goldberg J."/>
            <person name="Griggs A."/>
            <person name="Gujja S."/>
            <person name="Heilman E.R."/>
            <person name="Heiman D."/>
            <person name="Hepburn T."/>
            <person name="Howarth C."/>
            <person name="Jen D."/>
            <person name="Larson L."/>
            <person name="Mehta T."/>
            <person name="Neiman D."/>
            <person name="Pearson M."/>
            <person name="Roberts A."/>
            <person name="Saif S."/>
            <person name="Shea T."/>
            <person name="Shenoy N."/>
            <person name="Sisk P."/>
            <person name="Stolte C."/>
            <person name="Sykes S."/>
            <person name="Walk T."/>
            <person name="White J."/>
            <person name="Yandava C."/>
            <person name="Haas B."/>
            <person name="Nusbaum C."/>
            <person name="Birren B."/>
        </authorList>
    </citation>
    <scope>NUCLEOTIDE SEQUENCE [LARGE SCALE GENOMIC DNA]</scope>
    <source>
        <strain evidence="7">ATCC 64411 / 73-15</strain>
    </source>
</reference>
<feature type="region of interest" description="Disordered" evidence="2">
    <location>
        <begin position="1754"/>
        <end position="1788"/>
    </location>
</feature>
<dbReference type="InterPro" id="IPR029058">
    <property type="entry name" value="AB_hydrolase_fold"/>
</dbReference>
<dbReference type="EMBL" id="ADBL01001197">
    <property type="status" value="NOT_ANNOTATED_CDS"/>
    <property type="molecule type" value="Genomic_DNA"/>
</dbReference>
<dbReference type="VEuPathDB" id="FungiDB:MAPG_05077"/>
<dbReference type="SUPFAM" id="SSF53474">
    <property type="entry name" value="alpha/beta-Hydrolases"/>
    <property type="match status" value="1"/>
</dbReference>
<dbReference type="InterPro" id="IPR011047">
    <property type="entry name" value="Quinoprotein_ADH-like_sf"/>
</dbReference>
<dbReference type="Pfam" id="PF00400">
    <property type="entry name" value="WD40"/>
    <property type="match status" value="1"/>
</dbReference>
<name>A0A0C4DYF6_MAGP6</name>
<dbReference type="Gene3D" id="2.130.10.10">
    <property type="entry name" value="YVTN repeat-like/Quinoprotein amine dehydrogenase"/>
    <property type="match status" value="2"/>
</dbReference>
<keyword evidence="7" id="KW-1185">Reference proteome</keyword>
<feature type="domain" description="Nephrocystin 3-like N-terminal" evidence="4">
    <location>
        <begin position="390"/>
        <end position="550"/>
    </location>
</feature>
<protein>
    <recommendedName>
        <fullName evidence="8">GPI inositol-deacylase</fullName>
    </recommendedName>
</protein>
<dbReference type="SMART" id="SM00320">
    <property type="entry name" value="WD40"/>
    <property type="match status" value="5"/>
</dbReference>
<keyword evidence="1" id="KW-0677">Repeat</keyword>
<dbReference type="SUPFAM" id="SSF50998">
    <property type="entry name" value="Quinoprotein alcohol dehydrogenase-like"/>
    <property type="match status" value="1"/>
</dbReference>
<dbReference type="SUPFAM" id="SSF52540">
    <property type="entry name" value="P-loop containing nucleoside triphosphate hydrolases"/>
    <property type="match status" value="1"/>
</dbReference>
<evidence type="ECO:0000313" key="7">
    <source>
        <dbReference type="Proteomes" id="UP000011715"/>
    </source>
</evidence>
<dbReference type="OMA" id="NWTVGLE"/>
<evidence type="ECO:0000313" key="5">
    <source>
        <dbReference type="EMBL" id="KLU86058.1"/>
    </source>
</evidence>
<gene>
    <name evidence="5" type="ORF">MAPG_05077</name>
</gene>
<evidence type="ECO:0000256" key="1">
    <source>
        <dbReference type="ARBA" id="ARBA00022737"/>
    </source>
</evidence>
<dbReference type="Gene3D" id="3.40.50.300">
    <property type="entry name" value="P-loop containing nucleotide triphosphate hydrolases"/>
    <property type="match status" value="1"/>
</dbReference>
<evidence type="ECO:0008006" key="8">
    <source>
        <dbReference type="Google" id="ProtNLM"/>
    </source>
</evidence>
<reference evidence="6" key="5">
    <citation type="submission" date="2015-06" db="UniProtKB">
        <authorList>
            <consortium name="EnsemblFungi"/>
        </authorList>
    </citation>
    <scope>IDENTIFICATION</scope>
    <source>
        <strain evidence="6">ATCC 64411</strain>
    </source>
</reference>
<dbReference type="PANTHER" id="PTHR10039">
    <property type="entry name" value="AMELOGENIN"/>
    <property type="match status" value="1"/>
</dbReference>
<feature type="compositionally biased region" description="Polar residues" evidence="2">
    <location>
        <begin position="1"/>
        <end position="10"/>
    </location>
</feature>
<dbReference type="SUPFAM" id="SSF50978">
    <property type="entry name" value="WD40 repeat-like"/>
    <property type="match status" value="1"/>
</dbReference>
<dbReference type="eggNOG" id="KOG2029">
    <property type="taxonomic scope" value="Eukaryota"/>
</dbReference>
<dbReference type="Pfam" id="PF24883">
    <property type="entry name" value="NPHP3_N"/>
    <property type="match status" value="1"/>
</dbReference>
<feature type="compositionally biased region" description="Polar residues" evidence="2">
    <location>
        <begin position="1663"/>
        <end position="1680"/>
    </location>
</feature>
<dbReference type="EMBL" id="GL876969">
    <property type="protein sequence ID" value="KLU86058.1"/>
    <property type="molecule type" value="Genomic_DNA"/>
</dbReference>
<dbReference type="OrthoDB" id="194358at2759"/>
<feature type="compositionally biased region" description="Low complexity" evidence="2">
    <location>
        <begin position="1643"/>
        <end position="1655"/>
    </location>
</feature>
<dbReference type="Pfam" id="PF22939">
    <property type="entry name" value="WHD_GPIID"/>
    <property type="match status" value="1"/>
</dbReference>
<dbReference type="Proteomes" id="UP000011715">
    <property type="component" value="Unassembled WGS sequence"/>
</dbReference>
<dbReference type="EnsemblFungi" id="MAPG_05077T0">
    <property type="protein sequence ID" value="MAPG_05077T0"/>
    <property type="gene ID" value="MAPG_05077"/>
</dbReference>
<proteinExistence type="predicted"/>
<dbReference type="InterPro" id="IPR001680">
    <property type="entry name" value="WD40_rpt"/>
</dbReference>
<dbReference type="InterPro" id="IPR036322">
    <property type="entry name" value="WD40_repeat_dom_sf"/>
</dbReference>
<organism evidence="6 7">
    <name type="scientific">Magnaporthiopsis poae (strain ATCC 64411 / 73-15)</name>
    <name type="common">Kentucky bluegrass fungus</name>
    <name type="synonym">Magnaporthe poae</name>
    <dbReference type="NCBI Taxonomy" id="644358"/>
    <lineage>
        <taxon>Eukaryota</taxon>
        <taxon>Fungi</taxon>
        <taxon>Dikarya</taxon>
        <taxon>Ascomycota</taxon>
        <taxon>Pezizomycotina</taxon>
        <taxon>Sordariomycetes</taxon>
        <taxon>Sordariomycetidae</taxon>
        <taxon>Magnaporthales</taxon>
        <taxon>Magnaporthaceae</taxon>
        <taxon>Magnaporthiopsis</taxon>
    </lineage>
</organism>
<reference evidence="5" key="1">
    <citation type="submission" date="2010-05" db="EMBL/GenBank/DDBJ databases">
        <title>The Genome Sequence of Magnaporthe poae strain ATCC 64411.</title>
        <authorList>
            <consortium name="The Broad Institute Genome Sequencing Platform"/>
            <consortium name="Broad Institute Genome Sequencing Center for Infectious Disease"/>
            <person name="Ma L.-J."/>
            <person name="Dead R."/>
            <person name="Young S."/>
            <person name="Zeng Q."/>
            <person name="Koehrsen M."/>
            <person name="Alvarado L."/>
            <person name="Berlin A."/>
            <person name="Chapman S.B."/>
            <person name="Chen Z."/>
            <person name="Freedman E."/>
            <person name="Gellesch M."/>
            <person name="Goldberg J."/>
            <person name="Griggs A."/>
            <person name="Gujja S."/>
            <person name="Heilman E.R."/>
            <person name="Heiman D."/>
            <person name="Hepburn T."/>
            <person name="Howarth C."/>
            <person name="Jen D."/>
            <person name="Larson L."/>
            <person name="Mehta T."/>
            <person name="Neiman D."/>
            <person name="Pearson M."/>
            <person name="Roberts A."/>
            <person name="Saif S."/>
            <person name="Shea T."/>
            <person name="Shenoy N."/>
            <person name="Sisk P."/>
            <person name="Stolte C."/>
            <person name="Sykes S."/>
            <person name="Walk T."/>
            <person name="White J."/>
            <person name="Yandava C."/>
            <person name="Haas B."/>
            <person name="Nusbaum C."/>
            <person name="Birren B."/>
        </authorList>
    </citation>
    <scope>NUCLEOTIDE SEQUENCE</scope>
    <source>
        <strain evidence="5">ATCC 64411</strain>
    </source>
</reference>
<dbReference type="InterPro" id="IPR015943">
    <property type="entry name" value="WD40/YVTN_repeat-like_dom_sf"/>
</dbReference>
<dbReference type="InterPro" id="IPR027417">
    <property type="entry name" value="P-loop_NTPase"/>
</dbReference>
<evidence type="ECO:0000313" key="6">
    <source>
        <dbReference type="EnsemblFungi" id="MAPG_05077T0"/>
    </source>
</evidence>
<evidence type="ECO:0000256" key="2">
    <source>
        <dbReference type="SAM" id="MobiDB-lite"/>
    </source>
</evidence>
<feature type="region of interest" description="Disordered" evidence="2">
    <location>
        <begin position="761"/>
        <end position="790"/>
    </location>
</feature>
<evidence type="ECO:0000259" key="4">
    <source>
        <dbReference type="Pfam" id="PF24883"/>
    </source>
</evidence>
<feature type="region of interest" description="Disordered" evidence="2">
    <location>
        <begin position="1631"/>
        <end position="1680"/>
    </location>
</feature>
<dbReference type="InterPro" id="IPR054471">
    <property type="entry name" value="GPIID_WHD"/>
</dbReference>
<dbReference type="PANTHER" id="PTHR10039:SF16">
    <property type="entry name" value="GPI INOSITOL-DEACYLASE"/>
    <property type="match status" value="1"/>
</dbReference>
<accession>A0A0C4DYF6</accession>
<reference evidence="5" key="3">
    <citation type="submission" date="2011-03" db="EMBL/GenBank/DDBJ databases">
        <title>Annotation of Magnaporthe poae ATCC 64411.</title>
        <authorList>
            <person name="Ma L.-J."/>
            <person name="Dead R."/>
            <person name="Young S.K."/>
            <person name="Zeng Q."/>
            <person name="Gargeya S."/>
            <person name="Fitzgerald M."/>
            <person name="Haas B."/>
            <person name="Abouelleil A."/>
            <person name="Alvarado L."/>
            <person name="Arachchi H.M."/>
            <person name="Berlin A."/>
            <person name="Brown A."/>
            <person name="Chapman S.B."/>
            <person name="Chen Z."/>
            <person name="Dunbar C."/>
            <person name="Freedman E."/>
            <person name="Gearin G."/>
            <person name="Gellesch M."/>
            <person name="Goldberg J."/>
            <person name="Griggs A."/>
            <person name="Gujja S."/>
            <person name="Heiman D."/>
            <person name="Howarth C."/>
            <person name="Larson L."/>
            <person name="Lui A."/>
            <person name="MacDonald P.J.P."/>
            <person name="Mehta T."/>
            <person name="Montmayeur A."/>
            <person name="Murphy C."/>
            <person name="Neiman D."/>
            <person name="Pearson M."/>
            <person name="Priest M."/>
            <person name="Roberts A."/>
            <person name="Saif S."/>
            <person name="Shea T."/>
            <person name="Shenoy N."/>
            <person name="Sisk P."/>
            <person name="Stolte C."/>
            <person name="Sykes S."/>
            <person name="Yandava C."/>
            <person name="Wortman J."/>
            <person name="Nusbaum C."/>
            <person name="Birren B."/>
        </authorList>
    </citation>
    <scope>NUCLEOTIDE SEQUENCE</scope>
    <source>
        <strain evidence="5">ATCC 64411</strain>
    </source>
</reference>